<name>A0A7E4ZTD8_PANRE</name>
<reference evidence="2" key="1">
    <citation type="journal article" date="2013" name="Genetics">
        <title>The draft genome and transcriptome of Panagrellus redivivus are shaped by the harsh demands of a free-living lifestyle.</title>
        <authorList>
            <person name="Srinivasan J."/>
            <person name="Dillman A.R."/>
            <person name="Macchietto M.G."/>
            <person name="Heikkinen L."/>
            <person name="Lakso M."/>
            <person name="Fracchia K.M."/>
            <person name="Antoshechkin I."/>
            <person name="Mortazavi A."/>
            <person name="Wong G."/>
            <person name="Sternberg P.W."/>
        </authorList>
    </citation>
    <scope>NUCLEOTIDE SEQUENCE [LARGE SCALE GENOMIC DNA]</scope>
    <source>
        <strain evidence="2">MT8872</strain>
    </source>
</reference>
<keyword evidence="2" id="KW-1185">Reference proteome</keyword>
<dbReference type="GO" id="GO:0030014">
    <property type="term" value="C:CCR4-NOT complex"/>
    <property type="evidence" value="ECO:0007669"/>
    <property type="project" value="UniProtKB-UniRule"/>
</dbReference>
<organism evidence="2 3">
    <name type="scientific">Panagrellus redivivus</name>
    <name type="common">Microworm</name>
    <dbReference type="NCBI Taxonomy" id="6233"/>
    <lineage>
        <taxon>Eukaryota</taxon>
        <taxon>Metazoa</taxon>
        <taxon>Ecdysozoa</taxon>
        <taxon>Nematoda</taxon>
        <taxon>Chromadorea</taxon>
        <taxon>Rhabditida</taxon>
        <taxon>Tylenchina</taxon>
        <taxon>Panagrolaimomorpha</taxon>
        <taxon>Panagrolaimoidea</taxon>
        <taxon>Panagrolaimidae</taxon>
        <taxon>Panagrellus</taxon>
    </lineage>
</organism>
<keyword evidence="1" id="KW-0539">Nucleus</keyword>
<dbReference type="Proteomes" id="UP000492821">
    <property type="component" value="Unassembled WGS sequence"/>
</dbReference>
<keyword evidence="1" id="KW-0943">RNA-mediated gene silencing</keyword>
<sequence>MVISLLNSCVRDPHFDYKSFDALLNKFPVLRKIGGDSKDSLSDREVVIAAFKCACYAYAYNLRAVARCLFKAILNSPDVQVFPDEVVCATALFDAQIALDQNQTGYAAEVVRRLVALHQWTKANDELKNTFALISTKISLRQIQGYRFPDLNGRKLEDIEWLTLRITHGYKDGSFKNFVKPLFALRTTASLESQIAIDATIGDVFYYGFENCETAAEYYASALSNHQAVMNRGGPVEGFVFPLDKVYYELGSVFMCIDKPNVAFYNLLMGLPHAAGLPDSWMRIAQAAILVHISNPNALQETQRDVALAKQKYEAHYSHPQNYHRANDILREDFFRANYEPGLKPEPTLPFALICVQRACKIVEERPNGYAHLQIDLITMYVYLSLELGVPQKALDAIGSIGRMPNVTKSHRNVSATYKAKAYALMDKATDAVAALNSIVYPTEEERRRPLPKPHAFYEMAEAHAIESCYEQAFALFAPIDRMRVKFAIPITNTRKTVRDYLRTKNLTAELKHQSDVLLAPMTA</sequence>
<keyword evidence="1" id="KW-0810">Translation regulation</keyword>
<protein>
    <recommendedName>
        <fullName evidence="1">CCR4-NOT transcription complex subunit 10</fullName>
    </recommendedName>
</protein>
<dbReference type="PANTHER" id="PTHR12979">
    <property type="entry name" value="CCR4-NOT TRANSCRIPTION COMPLEX SUBUNIT 10"/>
    <property type="match status" value="1"/>
</dbReference>
<comment type="similarity">
    <text evidence="1">Belongs to the CNOT10 family.</text>
</comment>
<dbReference type="GO" id="GO:0005737">
    <property type="term" value="C:cytoplasm"/>
    <property type="evidence" value="ECO:0007669"/>
    <property type="project" value="UniProtKB-SubCell"/>
</dbReference>
<comment type="function">
    <text evidence="1">Component of the CCR4-NOT complex which is one of the major cellular mRNA deadenylases and is linked to various cellular processes including bulk mRNA degradation, miRNA-mediated repression, translational repression during translational initiation and general transcription regulation.</text>
</comment>
<dbReference type="WBParaSite" id="Pan_g1612.t2">
    <property type="protein sequence ID" value="Pan_g1612.t2"/>
    <property type="gene ID" value="Pan_g1612"/>
</dbReference>
<evidence type="ECO:0000313" key="3">
    <source>
        <dbReference type="WBParaSite" id="Pan_g1612.t2"/>
    </source>
</evidence>
<dbReference type="InterPro" id="IPR039740">
    <property type="entry name" value="CNOT10"/>
</dbReference>
<evidence type="ECO:0000313" key="2">
    <source>
        <dbReference type="Proteomes" id="UP000492821"/>
    </source>
</evidence>
<proteinExistence type="inferred from homology"/>
<reference evidence="3" key="2">
    <citation type="submission" date="2020-10" db="UniProtKB">
        <authorList>
            <consortium name="WormBaseParasite"/>
        </authorList>
    </citation>
    <scope>IDENTIFICATION</scope>
</reference>
<keyword evidence="1" id="KW-0804">Transcription</keyword>
<dbReference type="AlphaFoldDB" id="A0A7E4ZTD8"/>
<dbReference type="PANTHER" id="PTHR12979:SF5">
    <property type="entry name" value="CCR4-NOT TRANSCRIPTION COMPLEX SUBUNIT 10"/>
    <property type="match status" value="1"/>
</dbReference>
<accession>A0A7E4ZTD8</accession>
<dbReference type="GO" id="GO:0017148">
    <property type="term" value="P:negative regulation of translation"/>
    <property type="evidence" value="ECO:0007669"/>
    <property type="project" value="TreeGrafter"/>
</dbReference>
<dbReference type="GO" id="GO:0031047">
    <property type="term" value="P:regulatory ncRNA-mediated gene silencing"/>
    <property type="evidence" value="ECO:0007669"/>
    <property type="project" value="UniProtKB-UniRule"/>
</dbReference>
<keyword evidence="1" id="KW-0963">Cytoplasm</keyword>
<keyword evidence="1" id="KW-0805">Transcription regulation</keyword>
<evidence type="ECO:0000256" key="1">
    <source>
        <dbReference type="RuleBase" id="RU367083"/>
    </source>
</evidence>
<comment type="subcellular location">
    <subcellularLocation>
        <location evidence="1">Cytoplasm</location>
    </subcellularLocation>
    <subcellularLocation>
        <location evidence="1">Nucleus</location>
    </subcellularLocation>
</comment>
<dbReference type="GO" id="GO:0006402">
    <property type="term" value="P:mRNA catabolic process"/>
    <property type="evidence" value="ECO:0007669"/>
    <property type="project" value="TreeGrafter"/>
</dbReference>
<dbReference type="GO" id="GO:0005634">
    <property type="term" value="C:nucleus"/>
    <property type="evidence" value="ECO:0007669"/>
    <property type="project" value="UniProtKB-SubCell"/>
</dbReference>